<sequence length="118" mass="13425">MYIAAYVFRRVPGMELSAFLDYYEQQHGPRMVELMRDKGLIAYVHYPVRELTAGDIYVPDAGPAYDALSIYTFTSAEAAREAWLLPEVVEDSKNFIDFDSMAMLPLSKRDVYPCSVPS</sequence>
<proteinExistence type="predicted"/>
<organism evidence="2 3">
    <name type="scientific">Proteobacteria bacterium 228</name>
    <dbReference type="NCBI Taxonomy" id="2083153"/>
    <lineage>
        <taxon>Bacteria</taxon>
        <taxon>Pseudomonadati</taxon>
        <taxon>Pseudomonadota</taxon>
    </lineage>
</organism>
<gene>
    <name evidence="2" type="ORF">C4K68_16785</name>
</gene>
<dbReference type="AlphaFoldDB" id="A0A2S5KMX2"/>
<dbReference type="InterPro" id="IPR011008">
    <property type="entry name" value="Dimeric_a/b-barrel"/>
</dbReference>
<dbReference type="GO" id="GO:0016491">
    <property type="term" value="F:oxidoreductase activity"/>
    <property type="evidence" value="ECO:0007669"/>
    <property type="project" value="InterPro"/>
</dbReference>
<evidence type="ECO:0000259" key="1">
    <source>
        <dbReference type="Pfam" id="PF07110"/>
    </source>
</evidence>
<dbReference type="Gene3D" id="3.30.70.100">
    <property type="match status" value="1"/>
</dbReference>
<dbReference type="Pfam" id="PF07110">
    <property type="entry name" value="EthD"/>
    <property type="match status" value="1"/>
</dbReference>
<dbReference type="InterPro" id="IPR009799">
    <property type="entry name" value="EthD_dom"/>
</dbReference>
<accession>A0A2S5KMX2</accession>
<protein>
    <recommendedName>
        <fullName evidence="1">EthD domain-containing protein</fullName>
    </recommendedName>
</protein>
<dbReference type="OrthoDB" id="6369070at2"/>
<dbReference type="EMBL" id="PRLP01000056">
    <property type="protein sequence ID" value="PPC76184.1"/>
    <property type="molecule type" value="Genomic_DNA"/>
</dbReference>
<name>A0A2S5KMX2_9PROT</name>
<dbReference type="Proteomes" id="UP000238196">
    <property type="component" value="Unassembled WGS sequence"/>
</dbReference>
<evidence type="ECO:0000313" key="2">
    <source>
        <dbReference type="EMBL" id="PPC76184.1"/>
    </source>
</evidence>
<comment type="caution">
    <text evidence="2">The sequence shown here is derived from an EMBL/GenBank/DDBJ whole genome shotgun (WGS) entry which is preliminary data.</text>
</comment>
<dbReference type="SUPFAM" id="SSF54909">
    <property type="entry name" value="Dimeric alpha+beta barrel"/>
    <property type="match status" value="1"/>
</dbReference>
<reference evidence="2 3" key="1">
    <citation type="submission" date="2018-02" db="EMBL/GenBank/DDBJ databases">
        <title>novel marine gammaproteobacteria from coastal saline agro ecosystem.</title>
        <authorList>
            <person name="Krishnan R."/>
            <person name="Ramesh Kumar N."/>
        </authorList>
    </citation>
    <scope>NUCLEOTIDE SEQUENCE [LARGE SCALE GENOMIC DNA]</scope>
    <source>
        <strain evidence="2 3">228</strain>
    </source>
</reference>
<evidence type="ECO:0000313" key="3">
    <source>
        <dbReference type="Proteomes" id="UP000238196"/>
    </source>
</evidence>
<feature type="domain" description="EthD" evidence="1">
    <location>
        <begin position="12"/>
        <end position="98"/>
    </location>
</feature>